<protein>
    <recommendedName>
        <fullName evidence="3">S-layer homology domain-containing protein</fullName>
    </recommendedName>
</protein>
<evidence type="ECO:0008006" key="3">
    <source>
        <dbReference type="Google" id="ProtNLM"/>
    </source>
</evidence>
<accession>A0A387BCB5</accession>
<gene>
    <name evidence="1" type="ORF">D7I46_02155</name>
</gene>
<dbReference type="AlphaFoldDB" id="A0A387BCB5"/>
<proteinExistence type="predicted"/>
<sequence length="445" mass="52356">MTNKKTTNIRLDNLIKDQHLTIGVTSNADTTAKIIIHDGKREYARFRKSKKETTDLGLRTAIYEGEGNLEITVEIDYHEIAHGNITINPPKYFEVKGSDGKIKRIYKIKVEDWQDKDFDDYIITILSEDICKKNCCHCSKQTCKSVSNHNLDGKIDKWVEENISVFYDINEGWFETKVPFIDDRINDKINEYDEKLDDRINAKINEYDEKLDDRINALINQYDENLDNRVKDLLQQELCSTLKEIISEQLEQDFKELMDKHYSKRLHGKYPDPMKYPGDYIDWASLETGLFVGDGGVNYRWKEPLIRQDAAVLFYKLHHMDRQEPKEFESLKYPDRFTSWAENVELFSGDESGKFNWKCKLMRKDAAVIFYKYYHQYNIPPIPMGGEKYPMTFTDWAENIGLFSGDRQDNGEINYNWEEPLIRQDAAVLICKLAKLMKLTIKKIY</sequence>
<keyword evidence="2" id="KW-1185">Reference proteome</keyword>
<dbReference type="OrthoDB" id="846150at2"/>
<dbReference type="Proteomes" id="UP000269374">
    <property type="component" value="Chromosome"/>
</dbReference>
<organism evidence="1 2">
    <name type="scientific">Lactococcus allomyrinae</name>
    <dbReference type="NCBI Taxonomy" id="2419773"/>
    <lineage>
        <taxon>Bacteria</taxon>
        <taxon>Bacillati</taxon>
        <taxon>Bacillota</taxon>
        <taxon>Bacilli</taxon>
        <taxon>Lactobacillales</taxon>
        <taxon>Streptococcaceae</taxon>
        <taxon>Lactococcus</taxon>
    </lineage>
</organism>
<name>A0A387BCB5_9LACT</name>
<dbReference type="EMBL" id="CP032627">
    <property type="protein sequence ID" value="AYF99993.1"/>
    <property type="molecule type" value="Genomic_DNA"/>
</dbReference>
<dbReference type="KEGG" id="lact:D7I46_02155"/>
<evidence type="ECO:0000313" key="2">
    <source>
        <dbReference type="Proteomes" id="UP000269374"/>
    </source>
</evidence>
<dbReference type="RefSeq" id="WP_120771382.1">
    <property type="nucleotide sequence ID" value="NZ_CP032627.1"/>
</dbReference>
<evidence type="ECO:0000313" key="1">
    <source>
        <dbReference type="EMBL" id="AYF99993.1"/>
    </source>
</evidence>
<reference evidence="1 2" key="1">
    <citation type="submission" date="2018-09" db="EMBL/GenBank/DDBJ databases">
        <title>Genome sequencing of strain 1JSPR-7.</title>
        <authorList>
            <person name="Heo J."/>
            <person name="Kim S.-J."/>
            <person name="Kwon S.-W."/>
        </authorList>
    </citation>
    <scope>NUCLEOTIDE SEQUENCE [LARGE SCALE GENOMIC DNA]</scope>
    <source>
        <strain evidence="1 2">1JSPR-7</strain>
    </source>
</reference>